<protein>
    <submittedName>
        <fullName evidence="2">Uncharacterized protein</fullName>
    </submittedName>
</protein>
<feature type="compositionally biased region" description="Polar residues" evidence="1">
    <location>
        <begin position="47"/>
        <end position="71"/>
    </location>
</feature>
<comment type="caution">
    <text evidence="2">The sequence shown here is derived from an EMBL/GenBank/DDBJ whole genome shotgun (WGS) entry which is preliminary data.</text>
</comment>
<dbReference type="Proteomes" id="UP001488805">
    <property type="component" value="Unassembled WGS sequence"/>
</dbReference>
<keyword evidence="3" id="KW-1185">Reference proteome</keyword>
<accession>A0AAW1ELJ6</accession>
<evidence type="ECO:0000313" key="2">
    <source>
        <dbReference type="EMBL" id="KAK9523271.1"/>
    </source>
</evidence>
<dbReference type="AlphaFoldDB" id="A0AAW1ELJ6"/>
<dbReference type="EMBL" id="JBCEZU010000221">
    <property type="protein sequence ID" value="KAK9523271.1"/>
    <property type="molecule type" value="Genomic_DNA"/>
</dbReference>
<feature type="region of interest" description="Disordered" evidence="1">
    <location>
        <begin position="47"/>
        <end position="77"/>
    </location>
</feature>
<proteinExistence type="predicted"/>
<name>A0AAW1ELJ6_ZOAVI</name>
<sequence>MFTQELPHFPYLFNSQPWKFLCGYLRGKLQLQLLPLRNPTSPFAQKNQCSCGPTRSNTTGAVPPDTTSTECIEQRQV</sequence>
<evidence type="ECO:0000313" key="3">
    <source>
        <dbReference type="Proteomes" id="UP001488805"/>
    </source>
</evidence>
<evidence type="ECO:0000256" key="1">
    <source>
        <dbReference type="SAM" id="MobiDB-lite"/>
    </source>
</evidence>
<organism evidence="2 3">
    <name type="scientific">Zoarces viviparus</name>
    <name type="common">Viviparous eelpout</name>
    <name type="synonym">Blennius viviparus</name>
    <dbReference type="NCBI Taxonomy" id="48416"/>
    <lineage>
        <taxon>Eukaryota</taxon>
        <taxon>Metazoa</taxon>
        <taxon>Chordata</taxon>
        <taxon>Craniata</taxon>
        <taxon>Vertebrata</taxon>
        <taxon>Euteleostomi</taxon>
        <taxon>Actinopterygii</taxon>
        <taxon>Neopterygii</taxon>
        <taxon>Teleostei</taxon>
        <taxon>Neoteleostei</taxon>
        <taxon>Acanthomorphata</taxon>
        <taxon>Eupercaria</taxon>
        <taxon>Perciformes</taxon>
        <taxon>Cottioidei</taxon>
        <taxon>Zoarcales</taxon>
        <taxon>Zoarcidae</taxon>
        <taxon>Zoarcinae</taxon>
        <taxon>Zoarces</taxon>
    </lineage>
</organism>
<gene>
    <name evidence="2" type="ORF">VZT92_019673</name>
</gene>
<reference evidence="2 3" key="1">
    <citation type="journal article" date="2024" name="Genome Biol. Evol.">
        <title>Chromosome-level genome assembly of the viviparous eelpout Zoarces viviparus.</title>
        <authorList>
            <person name="Fuhrmann N."/>
            <person name="Brasseur M.V."/>
            <person name="Bakowski C.E."/>
            <person name="Podsiadlowski L."/>
            <person name="Prost S."/>
            <person name="Krehenwinkel H."/>
            <person name="Mayer C."/>
        </authorList>
    </citation>
    <scope>NUCLEOTIDE SEQUENCE [LARGE SCALE GENOMIC DNA]</scope>
    <source>
        <strain evidence="2">NO-MEL_2022_Ind0_liver</strain>
    </source>
</reference>